<dbReference type="PANTHER" id="PTHR44169:SF6">
    <property type="entry name" value="NADPH-DEPENDENT 1-ACYLDIHYDROXYACETONE PHOSPHATE REDUCTASE"/>
    <property type="match status" value="1"/>
</dbReference>
<dbReference type="Gene3D" id="3.40.50.720">
    <property type="entry name" value="NAD(P)-binding Rossmann-like Domain"/>
    <property type="match status" value="1"/>
</dbReference>
<dbReference type="Pfam" id="PF00106">
    <property type="entry name" value="adh_short"/>
    <property type="match status" value="1"/>
</dbReference>
<accession>A0AAU4K6E7</accession>
<comment type="similarity">
    <text evidence="1 3">Belongs to the short-chain dehydrogenases/reductases (SDR) family.</text>
</comment>
<keyword evidence="2" id="KW-0560">Oxidoreductase</keyword>
<dbReference type="Proteomes" id="UP001432128">
    <property type="component" value="Chromosome"/>
</dbReference>
<dbReference type="SMART" id="SM00822">
    <property type="entry name" value="PKS_KR"/>
    <property type="match status" value="1"/>
</dbReference>
<dbReference type="RefSeq" id="WP_328858567.1">
    <property type="nucleotide sequence ID" value="NZ_CP108021.1"/>
</dbReference>
<sequence length="245" mass="25374">MELTTATVLVTGSNRGIGRSLVRALLDVGAPRVYATSRSGEVPIDDDRVVPLVLDVTDPASVEAAASVADDVDIVVNNAGVTSGQSLLTGDLDVMRREMDTNHWGPLIVTRAFAPTLARRGGGVVVTLTSALALATYPGAGSYSASKAAAWSTADGLRIELATQGTRVLTAFLGATDTDMMAGYDIPMNDPADVATAVLRAIEAGDDEVFADDTSVTAKALLSASVSERYPFLVRGTEQGATSTR</sequence>
<dbReference type="PRINTS" id="PR00080">
    <property type="entry name" value="SDRFAMILY"/>
</dbReference>
<dbReference type="SUPFAM" id="SSF51735">
    <property type="entry name" value="NAD(P)-binding Rossmann-fold domains"/>
    <property type="match status" value="1"/>
</dbReference>
<dbReference type="GO" id="GO:0016491">
    <property type="term" value="F:oxidoreductase activity"/>
    <property type="evidence" value="ECO:0007669"/>
    <property type="project" value="UniProtKB-KW"/>
</dbReference>
<evidence type="ECO:0000256" key="3">
    <source>
        <dbReference type="RuleBase" id="RU000363"/>
    </source>
</evidence>
<reference evidence="5 6" key="1">
    <citation type="submission" date="2022-10" db="EMBL/GenBank/DDBJ databases">
        <title>The complete genomes of actinobacterial strains from the NBC collection.</title>
        <authorList>
            <person name="Joergensen T.S."/>
            <person name="Alvarez Arevalo M."/>
            <person name="Sterndorff E.B."/>
            <person name="Faurdal D."/>
            <person name="Vuksanovic O."/>
            <person name="Mourched A.-S."/>
            <person name="Charusanti P."/>
            <person name="Shaw S."/>
            <person name="Blin K."/>
            <person name="Weber T."/>
        </authorList>
    </citation>
    <scope>NUCLEOTIDE SEQUENCE [LARGE SCALE GENOMIC DNA]</scope>
    <source>
        <strain evidence="5 6">NBC_00319</strain>
    </source>
</reference>
<gene>
    <name evidence="5" type="ORF">OG579_06995</name>
</gene>
<dbReference type="AlphaFoldDB" id="A0AAU4K6E7"/>
<dbReference type="EMBL" id="CP108021">
    <property type="protein sequence ID" value="WUM21523.1"/>
    <property type="molecule type" value="Genomic_DNA"/>
</dbReference>
<dbReference type="NCBIfam" id="NF006119">
    <property type="entry name" value="PRK08264.1-5"/>
    <property type="match status" value="1"/>
</dbReference>
<dbReference type="PANTHER" id="PTHR44169">
    <property type="entry name" value="NADPH-DEPENDENT 1-ACYLDIHYDROXYACETONE PHOSPHATE REDUCTASE"/>
    <property type="match status" value="1"/>
</dbReference>
<dbReference type="KEGG" id="whr:OG579_06995"/>
<feature type="domain" description="Ketoreductase" evidence="4">
    <location>
        <begin position="6"/>
        <end position="184"/>
    </location>
</feature>
<proteinExistence type="inferred from homology"/>
<evidence type="ECO:0000256" key="1">
    <source>
        <dbReference type="ARBA" id="ARBA00006484"/>
    </source>
</evidence>
<evidence type="ECO:0000313" key="6">
    <source>
        <dbReference type="Proteomes" id="UP001432128"/>
    </source>
</evidence>
<name>A0AAU4K6E7_9NOCA</name>
<dbReference type="InterPro" id="IPR036291">
    <property type="entry name" value="NAD(P)-bd_dom_sf"/>
</dbReference>
<organism evidence="5 6">
    <name type="scientific">Williamsia herbipolensis</name>
    <dbReference type="NCBI Taxonomy" id="1603258"/>
    <lineage>
        <taxon>Bacteria</taxon>
        <taxon>Bacillati</taxon>
        <taxon>Actinomycetota</taxon>
        <taxon>Actinomycetes</taxon>
        <taxon>Mycobacteriales</taxon>
        <taxon>Nocardiaceae</taxon>
        <taxon>Williamsia</taxon>
    </lineage>
</organism>
<dbReference type="InterPro" id="IPR057326">
    <property type="entry name" value="KR_dom"/>
</dbReference>
<protein>
    <submittedName>
        <fullName evidence="5">SDR family oxidoreductase</fullName>
    </submittedName>
</protein>
<dbReference type="PRINTS" id="PR00081">
    <property type="entry name" value="GDHRDH"/>
</dbReference>
<keyword evidence="6" id="KW-1185">Reference proteome</keyword>
<evidence type="ECO:0000256" key="2">
    <source>
        <dbReference type="ARBA" id="ARBA00023002"/>
    </source>
</evidence>
<dbReference type="InterPro" id="IPR002347">
    <property type="entry name" value="SDR_fam"/>
</dbReference>
<evidence type="ECO:0000313" key="5">
    <source>
        <dbReference type="EMBL" id="WUM21523.1"/>
    </source>
</evidence>
<evidence type="ECO:0000259" key="4">
    <source>
        <dbReference type="SMART" id="SM00822"/>
    </source>
</evidence>